<name>A0AAV7WGK2_PLEWA</name>
<dbReference type="Proteomes" id="UP001066276">
    <property type="component" value="Chromosome 1_2"/>
</dbReference>
<accession>A0AAV7WGK2</accession>
<keyword evidence="2" id="KW-1185">Reference proteome</keyword>
<comment type="caution">
    <text evidence="1">The sequence shown here is derived from an EMBL/GenBank/DDBJ whole genome shotgun (WGS) entry which is preliminary data.</text>
</comment>
<sequence>MCTASRLFRDRLVAPVAGRGQAQHISNAAACETQQQASWWCSLSWPKSSPQLTVRRRATKLHWLLNSPKASCGPGDPLWSLREGDGKKGEHFQRLSAPPSSSGTVRRAELLFQVAILLRGQTTPVSKVIF</sequence>
<dbReference type="AlphaFoldDB" id="A0AAV7WGK2"/>
<proteinExistence type="predicted"/>
<organism evidence="1 2">
    <name type="scientific">Pleurodeles waltl</name>
    <name type="common">Iberian ribbed newt</name>
    <dbReference type="NCBI Taxonomy" id="8319"/>
    <lineage>
        <taxon>Eukaryota</taxon>
        <taxon>Metazoa</taxon>
        <taxon>Chordata</taxon>
        <taxon>Craniata</taxon>
        <taxon>Vertebrata</taxon>
        <taxon>Euteleostomi</taxon>
        <taxon>Amphibia</taxon>
        <taxon>Batrachia</taxon>
        <taxon>Caudata</taxon>
        <taxon>Salamandroidea</taxon>
        <taxon>Salamandridae</taxon>
        <taxon>Pleurodelinae</taxon>
        <taxon>Pleurodeles</taxon>
    </lineage>
</organism>
<evidence type="ECO:0000313" key="1">
    <source>
        <dbReference type="EMBL" id="KAJ1211811.1"/>
    </source>
</evidence>
<protein>
    <submittedName>
        <fullName evidence="1">Uncharacterized protein</fullName>
    </submittedName>
</protein>
<gene>
    <name evidence="1" type="ORF">NDU88_007159</name>
</gene>
<dbReference type="EMBL" id="JANPWB010000002">
    <property type="protein sequence ID" value="KAJ1211811.1"/>
    <property type="molecule type" value="Genomic_DNA"/>
</dbReference>
<evidence type="ECO:0000313" key="2">
    <source>
        <dbReference type="Proteomes" id="UP001066276"/>
    </source>
</evidence>
<reference evidence="1" key="1">
    <citation type="journal article" date="2022" name="bioRxiv">
        <title>Sequencing and chromosome-scale assembly of the giantPleurodeles waltlgenome.</title>
        <authorList>
            <person name="Brown T."/>
            <person name="Elewa A."/>
            <person name="Iarovenko S."/>
            <person name="Subramanian E."/>
            <person name="Araus A.J."/>
            <person name="Petzold A."/>
            <person name="Susuki M."/>
            <person name="Suzuki K.-i.T."/>
            <person name="Hayashi T."/>
            <person name="Toyoda A."/>
            <person name="Oliveira C."/>
            <person name="Osipova E."/>
            <person name="Leigh N.D."/>
            <person name="Simon A."/>
            <person name="Yun M.H."/>
        </authorList>
    </citation>
    <scope>NUCLEOTIDE SEQUENCE</scope>
    <source>
        <strain evidence="1">20211129_DDA</strain>
        <tissue evidence="1">Liver</tissue>
    </source>
</reference>